<evidence type="ECO:0000313" key="1">
    <source>
        <dbReference type="EMBL" id="GAA4253616.1"/>
    </source>
</evidence>
<reference evidence="2" key="1">
    <citation type="journal article" date="2019" name="Int. J. Syst. Evol. Microbiol.">
        <title>The Global Catalogue of Microorganisms (GCM) 10K type strain sequencing project: providing services to taxonomists for standard genome sequencing and annotation.</title>
        <authorList>
            <consortium name="The Broad Institute Genomics Platform"/>
            <consortium name="The Broad Institute Genome Sequencing Center for Infectious Disease"/>
            <person name="Wu L."/>
            <person name="Ma J."/>
        </authorList>
    </citation>
    <scope>NUCLEOTIDE SEQUENCE [LARGE SCALE GENOMIC DNA]</scope>
    <source>
        <strain evidence="2">JCM 17441</strain>
    </source>
</reference>
<keyword evidence="2" id="KW-1185">Reference proteome</keyword>
<comment type="caution">
    <text evidence="1">The sequence shown here is derived from an EMBL/GenBank/DDBJ whole genome shotgun (WGS) entry which is preliminary data.</text>
</comment>
<sequence>MTTYGDVLDRLIELGVAPAERRQELTDAWIDTPVEEFDGGVFADLGVAVAVHGEDVDAVEPAYRGILEEAAALSGGSVVVTDVAFHFDEPGADQLTFNVNGRPTSWWLDAEGPDDDYLNPMAVWEQISCLNPPEGDPRRFFHVEKDQPGDDHYLLLTPEQAGAVAAEFGIVLSEV</sequence>
<dbReference type="RefSeq" id="WP_345130667.1">
    <property type="nucleotide sequence ID" value="NZ_BAABAT010000016.1"/>
</dbReference>
<name>A0ABP8DDZ6_9ACTN</name>
<dbReference type="EMBL" id="BAABAT010000016">
    <property type="protein sequence ID" value="GAA4253616.1"/>
    <property type="molecule type" value="Genomic_DNA"/>
</dbReference>
<organism evidence="1 2">
    <name type="scientific">Dactylosporangium darangshiense</name>
    <dbReference type="NCBI Taxonomy" id="579108"/>
    <lineage>
        <taxon>Bacteria</taxon>
        <taxon>Bacillati</taxon>
        <taxon>Actinomycetota</taxon>
        <taxon>Actinomycetes</taxon>
        <taxon>Micromonosporales</taxon>
        <taxon>Micromonosporaceae</taxon>
        <taxon>Dactylosporangium</taxon>
    </lineage>
</organism>
<dbReference type="Proteomes" id="UP001500620">
    <property type="component" value="Unassembled WGS sequence"/>
</dbReference>
<evidence type="ECO:0000313" key="2">
    <source>
        <dbReference type="Proteomes" id="UP001500620"/>
    </source>
</evidence>
<gene>
    <name evidence="1" type="ORF">GCM10022255_055130</name>
</gene>
<accession>A0ABP8DDZ6</accession>
<proteinExistence type="predicted"/>
<protein>
    <submittedName>
        <fullName evidence="1">Uncharacterized protein</fullName>
    </submittedName>
</protein>